<evidence type="ECO:0000256" key="1">
    <source>
        <dbReference type="SAM" id="MobiDB-lite"/>
    </source>
</evidence>
<dbReference type="OrthoDB" id="3512717at2"/>
<keyword evidence="3" id="KW-1185">Reference proteome</keyword>
<feature type="region of interest" description="Disordered" evidence="1">
    <location>
        <begin position="31"/>
        <end position="50"/>
    </location>
</feature>
<comment type="caution">
    <text evidence="2">The sequence shown here is derived from an EMBL/GenBank/DDBJ whole genome shotgun (WGS) entry which is preliminary data.</text>
</comment>
<name>A0A3R7J4Y1_9ACTN</name>
<accession>A0A3R7J4Y1</accession>
<proteinExistence type="predicted"/>
<dbReference type="Proteomes" id="UP000028058">
    <property type="component" value="Unassembled WGS sequence"/>
</dbReference>
<dbReference type="EMBL" id="JNAD02000005">
    <property type="protein sequence ID" value="RKM96064.1"/>
    <property type="molecule type" value="Genomic_DNA"/>
</dbReference>
<sequence>MRERAIALRREGLSRRQIRDRLKVHNNNLLNRLLDGEPPPDRTKRPNAKDDLRAAAREMRSRGMTYDEIQLELGCSKSSISLWVRDLPKPERPPRTPVEASAAAQKSREAMLHRRNFERWQTKLSAAYEIGKLSRRELFLIGVGLYWAEGAKDKPYDRREKVVFVNSDPGMVSTFPAWLDLLGVTPGQRRYSVNIHESADIGRAEHFWLEHTGAAPDQFGKTALKKHNPRTTRRNTGGNHYGCLAIRVNDSADLYRRIEGWWYGIVVAAERTA</sequence>
<protein>
    <submittedName>
        <fullName evidence="2">Uncharacterized protein</fullName>
    </submittedName>
</protein>
<feature type="compositionally biased region" description="Basic and acidic residues" evidence="1">
    <location>
        <begin position="39"/>
        <end position="50"/>
    </location>
</feature>
<dbReference type="AlphaFoldDB" id="A0A3R7J4Y1"/>
<gene>
    <name evidence="2" type="ORF">SFRA_013905</name>
</gene>
<evidence type="ECO:0000313" key="3">
    <source>
        <dbReference type="Proteomes" id="UP000028058"/>
    </source>
</evidence>
<evidence type="ECO:0000313" key="2">
    <source>
        <dbReference type="EMBL" id="RKM96064.1"/>
    </source>
</evidence>
<dbReference type="RefSeq" id="WP_050363608.1">
    <property type="nucleotide sequence ID" value="NZ_CP134822.1"/>
</dbReference>
<reference evidence="2 3" key="1">
    <citation type="journal article" date="2014" name="Genome Announc.">
        <title>Draft Genome Sequence of Streptomyces fradiae ATCC 19609, a Strain Highly Sensitive to Antibiotics.</title>
        <authorList>
            <person name="Bekker O.B."/>
            <person name="Klimina K.M."/>
            <person name="Vatlin A.A."/>
            <person name="Zakharevich N.V."/>
            <person name="Kasianov A.S."/>
            <person name="Danilenko V.N."/>
        </authorList>
    </citation>
    <scope>NUCLEOTIDE SEQUENCE [LARGE SCALE GENOMIC DNA]</scope>
    <source>
        <strain evidence="2 3">ATCC 19609</strain>
    </source>
</reference>
<organism evidence="2 3">
    <name type="scientific">Streptomyces xinghaiensis</name>
    <dbReference type="NCBI Taxonomy" id="1038928"/>
    <lineage>
        <taxon>Bacteria</taxon>
        <taxon>Bacillati</taxon>
        <taxon>Actinomycetota</taxon>
        <taxon>Actinomycetes</taxon>
        <taxon>Kitasatosporales</taxon>
        <taxon>Streptomycetaceae</taxon>
        <taxon>Streptomyces</taxon>
    </lineage>
</organism>